<sequence length="106" mass="11367">MTFALETAGPETQNNLQEVLFRSYFTEGKFPDVANLVAAAAEVGLPEAAARAALEDRRYEAGVKKEAEESSRVRGVSGVPHFFVNGRNAFSGAQPPEAILQALRSA</sequence>
<dbReference type="InterPro" id="IPR001853">
    <property type="entry name" value="DSBA-like_thioredoxin_dom"/>
</dbReference>
<protein>
    <recommendedName>
        <fullName evidence="1">DSBA-like thioredoxin domain-containing protein</fullName>
    </recommendedName>
</protein>
<accession>A0A813GZB9</accession>
<dbReference type="OrthoDB" id="1930760at2759"/>
<evidence type="ECO:0000259" key="1">
    <source>
        <dbReference type="Pfam" id="PF01323"/>
    </source>
</evidence>
<evidence type="ECO:0000313" key="2">
    <source>
        <dbReference type="EMBL" id="CAE8630672.1"/>
    </source>
</evidence>
<evidence type="ECO:0000313" key="3">
    <source>
        <dbReference type="Proteomes" id="UP000654075"/>
    </source>
</evidence>
<keyword evidence="3" id="KW-1185">Reference proteome</keyword>
<dbReference type="SUPFAM" id="SSF52833">
    <property type="entry name" value="Thioredoxin-like"/>
    <property type="match status" value="1"/>
</dbReference>
<dbReference type="PANTHER" id="PTHR13887">
    <property type="entry name" value="GLUTATHIONE S-TRANSFERASE KAPPA"/>
    <property type="match status" value="1"/>
</dbReference>
<dbReference type="InterPro" id="IPR036249">
    <property type="entry name" value="Thioredoxin-like_sf"/>
</dbReference>
<dbReference type="Pfam" id="PF01323">
    <property type="entry name" value="DSBA"/>
    <property type="match status" value="1"/>
</dbReference>
<dbReference type="Proteomes" id="UP000654075">
    <property type="component" value="Unassembled WGS sequence"/>
</dbReference>
<dbReference type="EMBL" id="CAJNNV010029925">
    <property type="protein sequence ID" value="CAE8630672.1"/>
    <property type="molecule type" value="Genomic_DNA"/>
</dbReference>
<reference evidence="2" key="1">
    <citation type="submission" date="2021-02" db="EMBL/GenBank/DDBJ databases">
        <authorList>
            <person name="Dougan E. K."/>
            <person name="Rhodes N."/>
            <person name="Thang M."/>
            <person name="Chan C."/>
        </authorList>
    </citation>
    <scope>NUCLEOTIDE SEQUENCE</scope>
</reference>
<comment type="caution">
    <text evidence="2">The sequence shown here is derived from an EMBL/GenBank/DDBJ whole genome shotgun (WGS) entry which is preliminary data.</text>
</comment>
<dbReference type="PANTHER" id="PTHR13887:SF41">
    <property type="entry name" value="THIOREDOXIN SUPERFAMILY PROTEIN"/>
    <property type="match status" value="1"/>
</dbReference>
<name>A0A813GZB9_POLGL</name>
<gene>
    <name evidence="2" type="ORF">PGLA1383_LOCUS46918</name>
</gene>
<feature type="domain" description="DSBA-like thioredoxin" evidence="1">
    <location>
        <begin position="7"/>
        <end position="103"/>
    </location>
</feature>
<proteinExistence type="predicted"/>
<organism evidence="2 3">
    <name type="scientific">Polarella glacialis</name>
    <name type="common">Dinoflagellate</name>
    <dbReference type="NCBI Taxonomy" id="89957"/>
    <lineage>
        <taxon>Eukaryota</taxon>
        <taxon>Sar</taxon>
        <taxon>Alveolata</taxon>
        <taxon>Dinophyceae</taxon>
        <taxon>Suessiales</taxon>
        <taxon>Suessiaceae</taxon>
        <taxon>Polarella</taxon>
    </lineage>
</organism>
<dbReference type="AlphaFoldDB" id="A0A813GZB9"/>
<dbReference type="Gene3D" id="3.40.30.10">
    <property type="entry name" value="Glutaredoxin"/>
    <property type="match status" value="1"/>
</dbReference>
<dbReference type="GO" id="GO:0016491">
    <property type="term" value="F:oxidoreductase activity"/>
    <property type="evidence" value="ECO:0007669"/>
    <property type="project" value="InterPro"/>
</dbReference>